<feature type="compositionally biased region" description="Low complexity" evidence="1">
    <location>
        <begin position="1122"/>
        <end position="1135"/>
    </location>
</feature>
<name>A0A061H0U8_9BASI</name>
<feature type="compositionally biased region" description="Basic and acidic residues" evidence="1">
    <location>
        <begin position="1111"/>
        <end position="1121"/>
    </location>
</feature>
<reference evidence="2 3" key="1">
    <citation type="journal article" date="2013" name="Plant Cell">
        <title>The transition from a phytopathogenic smut ancestor to an anamorphic biocontrol agent deciphered by comparative whole-genome analysis.</title>
        <authorList>
            <person name="Lefebvre F."/>
            <person name="Joly D.L."/>
            <person name="Labbe C."/>
            <person name="Teichmann B."/>
            <person name="Linning R."/>
            <person name="Belzile F."/>
            <person name="Bakkeren G."/>
            <person name="Belanger R.R."/>
        </authorList>
    </citation>
    <scope>NUCLEOTIDE SEQUENCE [LARGE SCALE GENOMIC DNA]</scope>
    <source>
        <strain evidence="2 3">PF-1</strain>
    </source>
</reference>
<accession>A0A061H0U8</accession>
<evidence type="ECO:0008006" key="4">
    <source>
        <dbReference type="Google" id="ProtNLM"/>
    </source>
</evidence>
<dbReference type="Proteomes" id="UP000053664">
    <property type="component" value="Unassembled WGS sequence"/>
</dbReference>
<dbReference type="AlphaFoldDB" id="A0A061H0U8"/>
<gene>
    <name evidence="2" type="ORF">PFL1_06690</name>
</gene>
<feature type="compositionally biased region" description="Polar residues" evidence="1">
    <location>
        <begin position="1026"/>
        <end position="1045"/>
    </location>
</feature>
<feature type="region of interest" description="Disordered" evidence="1">
    <location>
        <begin position="73"/>
        <end position="118"/>
    </location>
</feature>
<feature type="region of interest" description="Disordered" evidence="1">
    <location>
        <begin position="1"/>
        <end position="26"/>
    </location>
</feature>
<feature type="region of interest" description="Disordered" evidence="1">
    <location>
        <begin position="927"/>
        <end position="985"/>
    </location>
</feature>
<evidence type="ECO:0000313" key="3">
    <source>
        <dbReference type="Proteomes" id="UP000053664"/>
    </source>
</evidence>
<feature type="compositionally biased region" description="Polar residues" evidence="1">
    <location>
        <begin position="1136"/>
        <end position="1155"/>
    </location>
</feature>
<organism evidence="2 3">
    <name type="scientific">Pseudozyma flocculosa PF-1</name>
    <dbReference type="NCBI Taxonomy" id="1277687"/>
    <lineage>
        <taxon>Eukaryota</taxon>
        <taxon>Fungi</taxon>
        <taxon>Dikarya</taxon>
        <taxon>Basidiomycota</taxon>
        <taxon>Ustilaginomycotina</taxon>
        <taxon>Ustilaginomycetes</taxon>
        <taxon>Ustilaginales</taxon>
        <taxon>Ustilaginaceae</taxon>
        <taxon>Pseudozyma</taxon>
    </lineage>
</organism>
<feature type="compositionally biased region" description="Polar residues" evidence="1">
    <location>
        <begin position="1056"/>
        <end position="1073"/>
    </location>
</feature>
<feature type="compositionally biased region" description="Basic and acidic residues" evidence="1">
    <location>
        <begin position="941"/>
        <end position="977"/>
    </location>
</feature>
<dbReference type="InterPro" id="IPR019350">
    <property type="entry name" value="RNA_pol_I-sp_TIF_RRN6-like"/>
</dbReference>
<dbReference type="PANTHER" id="PTHR28221">
    <property type="entry name" value="RNA POLYMERASE I-SPECIFIC TRANSCRIPTION INITIATION FACTOR RRN6"/>
    <property type="match status" value="1"/>
</dbReference>
<feature type="region of interest" description="Disordered" evidence="1">
    <location>
        <begin position="1019"/>
        <end position="1187"/>
    </location>
</feature>
<protein>
    <recommendedName>
        <fullName evidence="4">RNA polymerase I-specific transcription initiation factor RRN6-like protein</fullName>
    </recommendedName>
</protein>
<dbReference type="PANTHER" id="PTHR28221:SF2">
    <property type="entry name" value="RNA POLYMERASE I-SPECIFIC TRANSCRIPTION INITIATION FACTOR RRN6"/>
    <property type="match status" value="1"/>
</dbReference>
<feature type="compositionally biased region" description="Basic residues" evidence="1">
    <location>
        <begin position="1178"/>
        <end position="1187"/>
    </location>
</feature>
<dbReference type="HOGENOM" id="CLU_268967_0_0_1"/>
<dbReference type="OrthoDB" id="2382881at2759"/>
<evidence type="ECO:0000313" key="2">
    <source>
        <dbReference type="EMBL" id="EPQ25823.1"/>
    </source>
</evidence>
<evidence type="ECO:0000256" key="1">
    <source>
        <dbReference type="SAM" id="MobiDB-lite"/>
    </source>
</evidence>
<proteinExistence type="predicted"/>
<feature type="compositionally biased region" description="Low complexity" evidence="1">
    <location>
        <begin position="11"/>
        <end position="26"/>
    </location>
</feature>
<feature type="region of interest" description="Disordered" evidence="1">
    <location>
        <begin position="271"/>
        <end position="292"/>
    </location>
</feature>
<dbReference type="eggNOG" id="ENOG502S8HY">
    <property type="taxonomic scope" value="Eukaryota"/>
</dbReference>
<sequence length="1187" mass="128732">MAVEACEGPCSSIDDSTTTTTTSPFPPCLSLAGGALLLRSRWKQLRGRRGHPPTLSNSLNTASRGAVSLHLLGDRSASTGSPPAPRSASDGDEDRRDDPSKDAGSSTGIGDGGDPGRILATRWHFSSAQSKDDDDFRLYQATSPDAVRGTAKLVPESRPIRLAGIAGRGRPSAVGTTDDVPRSAKITSGIDFLRTFHPILDIPAALLAETIEQDAQSTSRDSLTTPGREDDNETLLVVPIALPQGTTELVLCSVGGPNFNELFLSTLVYGDGQQDESPRDAPRQPLLRLTPPPRPSLVLSSPIVQICASPHDSVTQGSSRHLGPWVAIRTCTEICIVALKRSSPEHGHPATYTVTVLDRFPGGSDGPVTYRDIRFDRDQRNRALVVDARGEIREWTVPLDEQRRPRWREAALRKHEMSGDALRNVEGKAEAAEPRDDFCRIATGTERGDLFMASASSLYRVRIEASDPPRAVRECFYTTRVGKDTLSRHRFTSLVSPGHRSELPLLAACTDTELLWFSMQDTTQPLFSVQHHRGPDRSLCLSALPSPDPTVARFVLSSKRNRLLTAYTIALAPREAATGFAGNTTTTTATFPSTKLLDGRPLLFRHHPMLVPTSLPSGEMPGSRPAVLDLSVLGDGTGRTWRRDAGLDYQLFEVTDRGAVFTRFLSCRSPVEDAEEDVAPGSDTLAFVTSSITDPVDEAELDRLEHPGPFGLVDTRIVDLRNVYRAAISDTLNRRLGSPGDRLDALVCKIKERLDRPPDPLHGRVTSTATVLASACHAPSWHDLEKHGSAKRQIDELLSRIDQDQDSFDLIPVLWQLCGLPAPSSGGADKLGREQLDDALQQMLVSRYGPASSTISASDAQHRRALERSSELARKQVMFDIGASARARLNRSDTTFDAGFWPVNEPNFERRSTNWAYADEEAFSQRYRSTQPAPPPPRGAPEVRFEVLDPRRPEPARRASKAAKLEKTEDERGKGSGEAEPDMAAFKTTSTTRLLLYEWDLGQPVSSYVYNDPYQNLMLPPDSRSRSQTPATSVPGTPSRSNTPRSVYATPRGGRMSSQRTAPPTIGLSSQSSVPPPIASRRMPPSIGSGGASLGSLGTPSRGRGPLFAREMMESKRHAVAEDSSQGASGSESQSQMAPSQSLPGQGRSQIQTQVEPGKFGGRIPAVGGSSTGDAKIKKAKKRARGF</sequence>
<dbReference type="EMBL" id="KE361650">
    <property type="protein sequence ID" value="EPQ25823.1"/>
    <property type="molecule type" value="Genomic_DNA"/>
</dbReference>
<dbReference type="KEGG" id="pfp:PFL1_06690"/>
<dbReference type="GeneID" id="19320762"/>
<dbReference type="RefSeq" id="XP_007882427.1">
    <property type="nucleotide sequence ID" value="XM_007884236.1"/>
</dbReference>